<organism evidence="1 2">
    <name type="scientific">Reichenbachiella carrageenanivorans</name>
    <dbReference type="NCBI Taxonomy" id="2979869"/>
    <lineage>
        <taxon>Bacteria</taxon>
        <taxon>Pseudomonadati</taxon>
        <taxon>Bacteroidota</taxon>
        <taxon>Cytophagia</taxon>
        <taxon>Cytophagales</taxon>
        <taxon>Reichenbachiellaceae</taxon>
        <taxon>Reichenbachiella</taxon>
    </lineage>
</organism>
<protein>
    <submittedName>
        <fullName evidence="1">Uncharacterized protein</fullName>
    </submittedName>
</protein>
<dbReference type="EMBL" id="CP106735">
    <property type="protein sequence ID" value="UXX77896.1"/>
    <property type="molecule type" value="Genomic_DNA"/>
</dbReference>
<gene>
    <name evidence="1" type="ORF">N7E81_11005</name>
</gene>
<name>A0ABY6CVH0_9BACT</name>
<reference evidence="1" key="1">
    <citation type="submission" date="2022-10" db="EMBL/GenBank/DDBJ databases">
        <title>Comparative genomics and taxonomic characterization of three novel marine species of genus Reichenbachiella exhibiting antioxidant and polysaccharide degradation activities.</title>
        <authorList>
            <person name="Muhammad N."/>
            <person name="Lee Y.-J."/>
            <person name="Ko J."/>
            <person name="Kim S.-G."/>
        </authorList>
    </citation>
    <scope>NUCLEOTIDE SEQUENCE</scope>
    <source>
        <strain evidence="1">Wsw4-B4</strain>
    </source>
</reference>
<evidence type="ECO:0000313" key="2">
    <source>
        <dbReference type="Proteomes" id="UP001062165"/>
    </source>
</evidence>
<accession>A0ABY6CVH0</accession>
<sequence length="228" mass="25964">MRSKAHHFQSYFKILLCIYLVVPFSCEDSKYNCSDSCCGETFEQEYTEIDSLTLTVGSIEIFQGNGYQRNDFSTNKSTSFNDAAINIEIYELTWLAKLYESHQSNFNFSLINQAYACSPPEPEPTQNLTSITISSNQPITVGDITYESGDNLSDFFSIVNRYSDEEDSTIENFIIQQNESPYLFGAYGTSMTFRLNTDINIPNQTITIQVSFDDNSKFSLKTDEFVVE</sequence>
<dbReference type="Proteomes" id="UP001062165">
    <property type="component" value="Chromosome"/>
</dbReference>
<dbReference type="RefSeq" id="WP_263049643.1">
    <property type="nucleotide sequence ID" value="NZ_CP106735.1"/>
</dbReference>
<proteinExistence type="predicted"/>
<evidence type="ECO:0000313" key="1">
    <source>
        <dbReference type="EMBL" id="UXX77896.1"/>
    </source>
</evidence>
<keyword evidence="2" id="KW-1185">Reference proteome</keyword>